<dbReference type="VEuPathDB" id="PlasmoDB:PKNH_1267400"/>
<evidence type="ECO:0000256" key="3">
    <source>
        <dbReference type="ARBA" id="ARBA00022598"/>
    </source>
</evidence>
<dbReference type="Gene3D" id="3.50.50.80">
    <property type="entry name" value="Ubiquitin-activating enzyme E1, inactive adenylation domain, subdomain 1"/>
    <property type="match status" value="1"/>
</dbReference>
<feature type="domain" description="THIF-type NAD/FAD binding fold" evidence="6">
    <location>
        <begin position="650"/>
        <end position="758"/>
    </location>
</feature>
<evidence type="ECO:0000259" key="7">
    <source>
        <dbReference type="Pfam" id="PF10585"/>
    </source>
</evidence>
<sequence length="1603" mass="183645">MNFVPKQFCLFIFWVILHTASPSNCLISNYNTVKVDSGRLSFPVYDIFRNKENLQRGHLALRRKEGKVSTHNLSKLCNLQVKREDKKSKNCYTSQKCSLKNVASGSKNAKGGSLEGGLRDVLHGGAPKKWPQLSEQTKGSDREKPNPCDTVSHMNYAKRRTRGQTTKHQVLNCDSDYPNEETREPNDVNLLQKEKKYSRQIYTHGYEEEKKIRKSKILIVGLNGVSSEICKNLILCGVKEIGIYDNDILRMDDLDNLFFCEKKFIDKEKKSIACVQNMRKLNDNCKIEVITNVENAVQHYDVVVSANQSNHINIKLSNLCRKASINGERKKFICVNTVGLFGRIFVDFGQFTYSNSKNNGELYDISKVELAGDDHAVLHLLPHYRNVHLNEKDVLILRVQDGNQQVVNIPCEITDLCKGSNKIRVTILKKKNALDTFAGYILPLRVLQYVGKTSHDFRMHLFEKLRKMLQRISGNHYMQEVLLKTSSRNMSIKKVPEQVRLNYKSLEEYLNIVQRKLDRGKSYAPWSLLMALFRRADEGDQVSDEELCFLCYEEMIKHKKGNKIFTPEEIQEFQNWCKKKKKNMNVQVVNEFCSAAHIELSPFSAFFGSLVTQEILKGVTGKFKPIHQTFFFDKRDLFPFAKITHKYHGRHMHQLNFFGPEFQKFLNELNILLIGSGALGCEFLKLLALMGISSRRGLSPGGRIQVVDYDLIEESNLSRQFLFSAKDVGKLKCEVAAENVKKLNPNVNCGFVKMKVDESILGNRGSLLNWLFSHSRSNDQKGGHMYGSTSVEGICIKEKIKEKSLNRRITSPILCILCLDNFQSRAVCDTFCVMNSIPMIEAGIEGLKGSSQIVIPFSSETYTSNTIDGQADHEPNNSCTITSFPKDPKHVIQFARSVYNNYFTDNVIKMNKFLNDPVSFIGRLCTYDNVSNLLQFFKLTKMYFNSNVHENVQLLWDNIFVKNIIHLLKNNEAELHKYFEQVQNLPKPVSFHPENRNHLLFFQCALKIFKKVFKNLIDIFLASQKSQHSDVFFFKDEQMVASKLLSFEEAIGEIVSKNDLRLDVKRLLYFLSVIRKNTDPQFYASIERELFGLFNNPLFVLALRWVQRQKEEAGKGARVEVDASTRARKEVALFTPLICNLQDDKDDINFVFSLTNVRNENYNFPEVPILEFFKICNNIIPSIITVVSAISALVSLELYKVAYLMQSRRREIEMEGIYPTSHLLQREKSLPEYPIQFRVEKLKDLTIYTYRNKVYISKNGKALFSFLNVPYNELEILSSAVNNHYLNLQDNFFTHSQLNSVCPPLSYETSPSELMNTFQFSVWNYLYVNIYPTGRKRKGNGQCTVDCTVGECGLPLGPFNYRKGDQQVEKKLAEASRALQKVAKKGYPGENNHDSNGGKNNNDTSTSNLEDKAKEANNLTDSILKDLDTVGTASEDEASLDEASVHIRNIKKNMHLMMEQSRNGEEWSKEEAEKALSDLVNALRKVKKYTEHMSSQAKAFINMRNKETREDITLDELVTSLEVLFGVSIQTIGVRDKIIYTKFQLPSFRHSGRKNLSVILRELFKADAGVDTEASTYILHIFATDSAGREVSLPDVQVNVHYH</sequence>
<dbReference type="GO" id="GO:0031510">
    <property type="term" value="C:SUMO activating enzyme complex"/>
    <property type="evidence" value="ECO:0007669"/>
    <property type="project" value="TreeGrafter"/>
</dbReference>
<dbReference type="Pfam" id="PF10585">
    <property type="entry name" value="UBA_E1_SCCH"/>
    <property type="match status" value="1"/>
</dbReference>
<dbReference type="PANTHER" id="PTHR10953">
    <property type="entry name" value="UBIQUITIN-ACTIVATING ENZYME E1"/>
    <property type="match status" value="1"/>
</dbReference>
<keyword evidence="3" id="KW-0436">Ligase</keyword>
<feature type="domain" description="Ubiquitin-activating enzyme SCCH" evidence="7">
    <location>
        <begin position="885"/>
        <end position="1014"/>
    </location>
</feature>
<dbReference type="VEuPathDB" id="PlasmoDB:PKNOH_S09531500"/>
<protein>
    <submittedName>
        <fullName evidence="8">Putative ThiF family protein</fullName>
    </submittedName>
</protein>
<dbReference type="OrthoDB" id="10252231at2759"/>
<feature type="domain" description="THIF-type NAD/FAD binding fold" evidence="6">
    <location>
        <begin position="197"/>
        <end position="631"/>
    </location>
</feature>
<feature type="chain" id="PRO_5011011879" evidence="5">
    <location>
        <begin position="23"/>
        <end position="1603"/>
    </location>
</feature>
<dbReference type="PANTHER" id="PTHR10953:SF4">
    <property type="entry name" value="UBIQUITIN-ACTIVATING ENZYME E1 C-TERMINAL DOMAIN-CONTAINING PROTEIN"/>
    <property type="match status" value="1"/>
</dbReference>
<comment type="pathway">
    <text evidence="1">Protein modification; protein ubiquitination.</text>
</comment>
<feature type="region of interest" description="Disordered" evidence="4">
    <location>
        <begin position="103"/>
        <end position="165"/>
    </location>
</feature>
<dbReference type="PRINTS" id="PR01849">
    <property type="entry name" value="UBIQUITINACT"/>
</dbReference>
<dbReference type="Pfam" id="PF00899">
    <property type="entry name" value="ThiF"/>
    <property type="match status" value="3"/>
</dbReference>
<dbReference type="InterPro" id="IPR035985">
    <property type="entry name" value="Ubiquitin-activating_enz"/>
</dbReference>
<evidence type="ECO:0000313" key="9">
    <source>
        <dbReference type="Proteomes" id="UP000195012"/>
    </source>
</evidence>
<evidence type="ECO:0000256" key="2">
    <source>
        <dbReference type="ARBA" id="ARBA00005673"/>
    </source>
</evidence>
<dbReference type="OMA" id="LHIFATD"/>
<name>A0A1Y3DUQ5_PLAKN</name>
<dbReference type="GO" id="GO:0016567">
    <property type="term" value="P:protein ubiquitination"/>
    <property type="evidence" value="ECO:0007669"/>
    <property type="project" value="UniProtKB-UniPathway"/>
</dbReference>
<dbReference type="InterPro" id="IPR019572">
    <property type="entry name" value="UBA_E1_SCCH"/>
</dbReference>
<dbReference type="Gene3D" id="3.40.50.720">
    <property type="entry name" value="NAD(P)-binding Rossmann-like Domain"/>
    <property type="match status" value="1"/>
</dbReference>
<feature type="region of interest" description="Disordered" evidence="4">
    <location>
        <begin position="1384"/>
        <end position="1409"/>
    </location>
</feature>
<evidence type="ECO:0000256" key="4">
    <source>
        <dbReference type="SAM" id="MobiDB-lite"/>
    </source>
</evidence>
<feature type="compositionally biased region" description="Low complexity" evidence="4">
    <location>
        <begin position="1394"/>
        <end position="1403"/>
    </location>
</feature>
<dbReference type="GO" id="GO:0005737">
    <property type="term" value="C:cytoplasm"/>
    <property type="evidence" value="ECO:0007669"/>
    <property type="project" value="TreeGrafter"/>
</dbReference>
<dbReference type="UniPathway" id="UPA00143"/>
<gene>
    <name evidence="8" type="primary">UBA1</name>
    <name evidence="8" type="ORF">PKNOH_S09531500</name>
</gene>
<evidence type="ECO:0000256" key="1">
    <source>
        <dbReference type="ARBA" id="ARBA00004906"/>
    </source>
</evidence>
<dbReference type="GO" id="GO:0016925">
    <property type="term" value="P:protein sumoylation"/>
    <property type="evidence" value="ECO:0007669"/>
    <property type="project" value="TreeGrafter"/>
</dbReference>
<dbReference type="InterPro" id="IPR000594">
    <property type="entry name" value="ThiF_NAD_FAD-bd"/>
</dbReference>
<proteinExistence type="inferred from homology"/>
<feature type="domain" description="THIF-type NAD/FAD binding fold" evidence="6">
    <location>
        <begin position="795"/>
        <end position="1201"/>
    </location>
</feature>
<dbReference type="InterPro" id="IPR042063">
    <property type="entry name" value="Ubi_acti_E1_SCCH"/>
</dbReference>
<dbReference type="InterPro" id="IPR042449">
    <property type="entry name" value="Ub-E1_IAD_1"/>
</dbReference>
<accession>A0A1Y3DUQ5</accession>
<reference evidence="8 9" key="1">
    <citation type="submission" date="2017-05" db="EMBL/GenBank/DDBJ databases">
        <title>PacBio assembly of a Plasmodium knowlesi genome sequence with Hi-C correction and manual annotation of the SICAvar gene family.</title>
        <authorList>
            <person name="Lapp S.A."/>
            <person name="Geraldo J.A."/>
            <person name="Chien J.-T."/>
            <person name="Ay F."/>
            <person name="Pakala S.B."/>
            <person name="Batugedara G."/>
            <person name="Humphrey J.C."/>
            <person name="Debarry J.D."/>
            <person name="Le Roch K.G."/>
            <person name="Galinski M.R."/>
            <person name="Kissinger J.C."/>
        </authorList>
    </citation>
    <scope>NUCLEOTIDE SEQUENCE [LARGE SCALE GENOMIC DNA]</scope>
    <source>
        <strain evidence="9">Malayan Strain Pk1 (A+)</strain>
    </source>
</reference>
<comment type="caution">
    <text evidence="8">The sequence shown here is derived from an EMBL/GenBank/DDBJ whole genome shotgun (WGS) entry which is preliminary data.</text>
</comment>
<organism evidence="8 9">
    <name type="scientific">Plasmodium knowlesi</name>
    <dbReference type="NCBI Taxonomy" id="5850"/>
    <lineage>
        <taxon>Eukaryota</taxon>
        <taxon>Sar</taxon>
        <taxon>Alveolata</taxon>
        <taxon>Apicomplexa</taxon>
        <taxon>Aconoidasida</taxon>
        <taxon>Haemosporida</taxon>
        <taxon>Plasmodiidae</taxon>
        <taxon>Plasmodium</taxon>
        <taxon>Plasmodium (Plasmodium)</taxon>
    </lineage>
</organism>
<comment type="similarity">
    <text evidence="2">Belongs to the ubiquitin-activating E1 family.</text>
</comment>
<evidence type="ECO:0000313" key="8">
    <source>
        <dbReference type="EMBL" id="OTN66517.1"/>
    </source>
</evidence>
<feature type="signal peptide" evidence="5">
    <location>
        <begin position="1"/>
        <end position="22"/>
    </location>
</feature>
<dbReference type="SUPFAM" id="SSF69572">
    <property type="entry name" value="Activating enzymes of the ubiquitin-like proteins"/>
    <property type="match status" value="2"/>
</dbReference>
<dbReference type="Gene3D" id="1.10.10.2660">
    <property type="entry name" value="Ubiquitin-activating enzyme E1, SCCH domain"/>
    <property type="match status" value="1"/>
</dbReference>
<dbReference type="eggNOG" id="KOG2012">
    <property type="taxonomic scope" value="Eukaryota"/>
</dbReference>
<keyword evidence="5" id="KW-0732">Signal</keyword>
<dbReference type="InterPro" id="IPR045886">
    <property type="entry name" value="ThiF/MoeB/HesA"/>
</dbReference>
<dbReference type="EMBL" id="NETL01000023">
    <property type="protein sequence ID" value="OTN66517.1"/>
    <property type="molecule type" value="Genomic_DNA"/>
</dbReference>
<dbReference type="InterPro" id="IPR000011">
    <property type="entry name" value="UBQ/SUMO-activ_enz_E1-like"/>
</dbReference>
<dbReference type="Proteomes" id="UP000195012">
    <property type="component" value="Unassembled WGS sequence"/>
</dbReference>
<dbReference type="GO" id="GO:0019948">
    <property type="term" value="F:SUMO activating enzyme activity"/>
    <property type="evidence" value="ECO:0007669"/>
    <property type="project" value="TreeGrafter"/>
</dbReference>
<evidence type="ECO:0000256" key="5">
    <source>
        <dbReference type="SAM" id="SignalP"/>
    </source>
</evidence>
<evidence type="ECO:0000259" key="6">
    <source>
        <dbReference type="Pfam" id="PF00899"/>
    </source>
</evidence>